<keyword evidence="2" id="KW-1185">Reference proteome</keyword>
<name>A0ABQ7J5L6_9APIC</name>
<proteinExistence type="predicted"/>
<dbReference type="EMBL" id="JADAQX010000845">
    <property type="protein sequence ID" value="KAF8819276.1"/>
    <property type="molecule type" value="Genomic_DNA"/>
</dbReference>
<comment type="caution">
    <text evidence="1">The sequence shown here is derived from an EMBL/GenBank/DDBJ whole genome shotgun (WGS) entry which is preliminary data.</text>
</comment>
<accession>A0ABQ7J5L6</accession>
<sequence>MFPHFAIKKGKVSAERKTSSCGNTTANLHGRFPTSPANVGLQSAMRDLFDALDRVTFDSDDTGEYRLLVPGEGAHDECKELLNSLMRVADQLGVKPQNRQYREEFSKNYKALFPSESWHYRLDVLEAAQQGHNMIAVNGERYDFNVAVLQSGRKLKESWRIIFQMLHYLRGIDYSASYTDWKTDIVPLLVDLDCKWVDFEQEYIFELIRIEKMARRFVTEVIDWEWCLVTIEREMQKVEVEEGKKDALDAIKKQYNEARLELVKTIGRLNAVANNRGKGRDDFTLLPLQAAESILQRQGEDVENPFSAVSILASDCVESLENFRRYIRRLSNTPEKIDPHLINNTILVSHLVKIEESWERSQKYLHNPQKLLCLISIVQFLAAIIDAQRSVEEGFILRQKSDNSTTATPCLVSSAKSSRCGATLLFRPTRRSQRNTFSTFFCAGKDLKARGAQNSQLPTQDEHEPTCTGLSLCGNIATSDTHLHLSSNAMNSDVQALRRQGRFYKSTEIIGKNENFEEKLMACDVDALIALPRFICFYYLLDPINRLYILQSFLPEFNTAEAGECNLETTPSFPASTNNSAFYLAMLGRIRENGDGTLNIEQEKPSLSPEFECSSESPYFLSSNQNETHSNAKTLSKLDDFDTNKSCIGGATLGCCKNYNESESQNGNNSASTLTEKMQERSTSDCYCEIIRSTQLGKYVTVHSDVQDRNVPRFLKELMKYWTDLLHNCTAAQNCCGRIKILLCLVSRLMDSDDHETTVQNIMGFEYATIQDSINILFQHIEKISMSLQRSCPRDWNDFLHVLLLCLQNYRKITQVDATMISNGMQLGNNRSQARLQENNFNSHSFKDEGVPSDSTSNAN</sequence>
<evidence type="ECO:0000313" key="1">
    <source>
        <dbReference type="EMBL" id="KAF8819276.1"/>
    </source>
</evidence>
<dbReference type="Proteomes" id="UP000823046">
    <property type="component" value="Unassembled WGS sequence"/>
</dbReference>
<evidence type="ECO:0000313" key="2">
    <source>
        <dbReference type="Proteomes" id="UP000823046"/>
    </source>
</evidence>
<protein>
    <submittedName>
        <fullName evidence="1">Uncharacterized protein</fullName>
    </submittedName>
</protein>
<gene>
    <name evidence="1" type="ORF">IE077_001271</name>
</gene>
<organism evidence="1 2">
    <name type="scientific">Cardiosporidium cionae</name>
    <dbReference type="NCBI Taxonomy" id="476202"/>
    <lineage>
        <taxon>Eukaryota</taxon>
        <taxon>Sar</taxon>
        <taxon>Alveolata</taxon>
        <taxon>Apicomplexa</taxon>
        <taxon>Aconoidasida</taxon>
        <taxon>Nephromycida</taxon>
        <taxon>Cardiosporidium</taxon>
    </lineage>
</organism>
<reference evidence="1 2" key="1">
    <citation type="journal article" date="2020" name="bioRxiv">
        <title>Metabolic contributions of an alphaproteobacterial endosymbiont in the apicomplexan Cardiosporidium cionae.</title>
        <authorList>
            <person name="Hunter E.S."/>
            <person name="Paight C.J."/>
            <person name="Lane C.E."/>
        </authorList>
    </citation>
    <scope>NUCLEOTIDE SEQUENCE [LARGE SCALE GENOMIC DNA]</scope>
    <source>
        <strain evidence="1">ESH_2018</strain>
    </source>
</reference>